<name>A0ABV1QXL6_9HYPH</name>
<evidence type="ECO:0008006" key="3">
    <source>
        <dbReference type="Google" id="ProtNLM"/>
    </source>
</evidence>
<protein>
    <recommendedName>
        <fullName evidence="3">Ribosomal protein S27</fullName>
    </recommendedName>
</protein>
<reference evidence="1" key="1">
    <citation type="submission" date="2024-06" db="EMBL/GenBank/DDBJ databases">
        <authorList>
            <person name="Campbell A.G."/>
        </authorList>
    </citation>
    <scope>NUCLEOTIDE SEQUENCE</scope>
    <source>
        <strain evidence="1">EM17</strain>
    </source>
</reference>
<sequence>MSDLLSVALVCAGTLLAQDCSRDTALDIIVSPAHSPMECLMHAQILAAQAGLPGGGDRYLKIACEPRRTEATPVPSLRRAS</sequence>
<dbReference type="Proteomes" id="UP001432995">
    <property type="component" value="Unassembled WGS sequence"/>
</dbReference>
<dbReference type="GeneID" id="90834595"/>
<dbReference type="RefSeq" id="WP_091864280.1">
    <property type="nucleotide sequence ID" value="NZ_FOQW01000019.1"/>
</dbReference>
<dbReference type="EMBL" id="JBELQD010000001">
    <property type="protein sequence ID" value="MER2287304.1"/>
    <property type="molecule type" value="Genomic_DNA"/>
</dbReference>
<evidence type="ECO:0000313" key="2">
    <source>
        <dbReference type="Proteomes" id="UP001432995"/>
    </source>
</evidence>
<evidence type="ECO:0000313" key="1">
    <source>
        <dbReference type="EMBL" id="MER2287304.1"/>
    </source>
</evidence>
<keyword evidence="2" id="KW-1185">Reference proteome</keyword>
<comment type="caution">
    <text evidence="1">The sequence shown here is derived from an EMBL/GenBank/DDBJ whole genome shotgun (WGS) entry which is preliminary data.</text>
</comment>
<proteinExistence type="predicted"/>
<organism evidence="1 2">
    <name type="scientific">Methylobacterium brachiatum</name>
    <dbReference type="NCBI Taxonomy" id="269660"/>
    <lineage>
        <taxon>Bacteria</taxon>
        <taxon>Pseudomonadati</taxon>
        <taxon>Pseudomonadota</taxon>
        <taxon>Alphaproteobacteria</taxon>
        <taxon>Hyphomicrobiales</taxon>
        <taxon>Methylobacteriaceae</taxon>
        <taxon>Methylobacterium</taxon>
    </lineage>
</organism>
<gene>
    <name evidence="1" type="ORF">ABS770_03460</name>
</gene>
<accession>A0ABV1QXL6</accession>